<reference evidence="3" key="3">
    <citation type="submission" date="2018-08" db="UniProtKB">
        <authorList>
            <consortium name="EnsemblPlants"/>
        </authorList>
    </citation>
    <scope>IDENTIFICATION</scope>
    <source>
        <strain evidence="3">cv. Bd21</strain>
    </source>
</reference>
<dbReference type="GO" id="GO:0016192">
    <property type="term" value="P:vesicle-mediated transport"/>
    <property type="evidence" value="ECO:0000318"/>
    <property type="project" value="GO_Central"/>
</dbReference>
<feature type="compositionally biased region" description="Polar residues" evidence="1">
    <location>
        <begin position="162"/>
        <end position="171"/>
    </location>
</feature>
<organism evidence="2">
    <name type="scientific">Brachypodium distachyon</name>
    <name type="common">Purple false brome</name>
    <name type="synonym">Trachynia distachya</name>
    <dbReference type="NCBI Taxonomy" id="15368"/>
    <lineage>
        <taxon>Eukaryota</taxon>
        <taxon>Viridiplantae</taxon>
        <taxon>Streptophyta</taxon>
        <taxon>Embryophyta</taxon>
        <taxon>Tracheophyta</taxon>
        <taxon>Spermatophyta</taxon>
        <taxon>Magnoliopsida</taxon>
        <taxon>Liliopsida</taxon>
        <taxon>Poales</taxon>
        <taxon>Poaceae</taxon>
        <taxon>BOP clade</taxon>
        <taxon>Pooideae</taxon>
        <taxon>Stipodae</taxon>
        <taxon>Brachypodieae</taxon>
        <taxon>Brachypodium</taxon>
    </lineage>
</organism>
<feature type="region of interest" description="Disordered" evidence="1">
    <location>
        <begin position="148"/>
        <end position="171"/>
    </location>
</feature>
<name>I1IWC7_BRADI</name>
<reference evidence="2" key="2">
    <citation type="submission" date="2017-06" db="EMBL/GenBank/DDBJ databases">
        <title>WGS assembly of Brachypodium distachyon.</title>
        <authorList>
            <consortium name="The International Brachypodium Initiative"/>
            <person name="Lucas S."/>
            <person name="Harmon-Smith M."/>
            <person name="Lail K."/>
            <person name="Tice H."/>
            <person name="Grimwood J."/>
            <person name="Bruce D."/>
            <person name="Barry K."/>
            <person name="Shu S."/>
            <person name="Lindquist E."/>
            <person name="Wang M."/>
            <person name="Pitluck S."/>
            <person name="Vogel J.P."/>
            <person name="Garvin D.F."/>
            <person name="Mockler T.C."/>
            <person name="Schmutz J."/>
            <person name="Rokhsar D."/>
            <person name="Bevan M.W."/>
        </authorList>
    </citation>
    <scope>NUCLEOTIDE SEQUENCE</scope>
    <source>
        <strain evidence="2">Bd21</strain>
    </source>
</reference>
<dbReference type="GO" id="GO:0033263">
    <property type="term" value="C:CORVET complex"/>
    <property type="evidence" value="ECO:0000318"/>
    <property type="project" value="GO_Central"/>
</dbReference>
<keyword evidence="4" id="KW-1185">Reference proteome</keyword>
<dbReference type="Proteomes" id="UP000008810">
    <property type="component" value="Chromosome 5"/>
</dbReference>
<proteinExistence type="predicted"/>
<accession>I1IWC7</accession>
<dbReference type="eggNOG" id="KOG1300">
    <property type="taxonomic scope" value="Eukaryota"/>
</dbReference>
<dbReference type="EnsemblPlants" id="KQJ81899">
    <property type="protein sequence ID" value="KQJ81899"/>
    <property type="gene ID" value="BRADI_5g03680v3"/>
</dbReference>
<dbReference type="EMBL" id="CM000884">
    <property type="protein sequence ID" value="KQJ81899.1"/>
    <property type="molecule type" value="Genomic_DNA"/>
</dbReference>
<protein>
    <submittedName>
        <fullName evidence="2 3">Uncharacterized protein</fullName>
    </submittedName>
</protein>
<evidence type="ECO:0000313" key="2">
    <source>
        <dbReference type="EMBL" id="KQJ81899.1"/>
    </source>
</evidence>
<evidence type="ECO:0000313" key="3">
    <source>
        <dbReference type="EnsemblPlants" id="KQJ81899"/>
    </source>
</evidence>
<sequence length="234" mass="26161">MGARDDGGGGEGVVAGVGGGGSSASLQAAWWVRDGKAANCELVCAVVELRTVAFDFVILKVFNLQDMSGKHPLYKKYVIHGFITNHDKAIEQLFTENAEGSMKYNSCIKMMATQIATVFVSTRANLRLHEKMTSFISKNKAAQLHKAKFGQQTRRTPEWRNAQPNHNQTGLDNDMIADKLSDMIKQQHLKDAGQLKQDLVFGEAGIKELINFFRKRLDKLKKQLQLKLWYSKMG</sequence>
<reference evidence="2 3" key="1">
    <citation type="journal article" date="2010" name="Nature">
        <title>Genome sequencing and analysis of the model grass Brachypodium distachyon.</title>
        <authorList>
            <consortium name="International Brachypodium Initiative"/>
        </authorList>
    </citation>
    <scope>NUCLEOTIDE SEQUENCE [LARGE SCALE GENOMIC DNA]</scope>
    <source>
        <strain evidence="2 3">Bd21</strain>
    </source>
</reference>
<dbReference type="OrthoDB" id="2228at2759"/>
<dbReference type="GO" id="GO:0006886">
    <property type="term" value="P:intracellular protein transport"/>
    <property type="evidence" value="ECO:0000318"/>
    <property type="project" value="GO_Central"/>
</dbReference>
<evidence type="ECO:0000313" key="4">
    <source>
        <dbReference type="Proteomes" id="UP000008810"/>
    </source>
</evidence>
<dbReference type="Gramene" id="KQJ81899">
    <property type="protein sequence ID" value="KQJ81899"/>
    <property type="gene ID" value="BRADI_5g03680v3"/>
</dbReference>
<gene>
    <name evidence="2" type="ORF">BRADI_5g03680v3</name>
</gene>
<dbReference type="GO" id="GO:0005773">
    <property type="term" value="C:vacuole"/>
    <property type="evidence" value="ECO:0000318"/>
    <property type="project" value="GO_Central"/>
</dbReference>
<dbReference type="AlphaFoldDB" id="I1IWC7"/>
<dbReference type="HOGENOM" id="CLU_1186436_0_0_1"/>
<dbReference type="InParanoid" id="I1IWC7"/>
<dbReference type="STRING" id="15368.I1IWC7"/>
<evidence type="ECO:0000256" key="1">
    <source>
        <dbReference type="SAM" id="MobiDB-lite"/>
    </source>
</evidence>